<dbReference type="SUPFAM" id="SSF51905">
    <property type="entry name" value="FAD/NAD(P)-binding domain"/>
    <property type="match status" value="1"/>
</dbReference>
<dbReference type="Pfam" id="PF16350">
    <property type="entry name" value="FAO_M"/>
    <property type="match status" value="1"/>
</dbReference>
<dbReference type="OrthoDB" id="9804379at2"/>
<name>A0A6N8SHZ6_9HYPH</name>
<dbReference type="Pfam" id="PF01571">
    <property type="entry name" value="GCV_T"/>
    <property type="match status" value="1"/>
</dbReference>
<dbReference type="SUPFAM" id="SSF54373">
    <property type="entry name" value="FAD-linked reductases, C-terminal domain"/>
    <property type="match status" value="1"/>
</dbReference>
<evidence type="ECO:0000313" key="8">
    <source>
        <dbReference type="Proteomes" id="UP000435802"/>
    </source>
</evidence>
<dbReference type="Gene3D" id="3.30.9.10">
    <property type="entry name" value="D-Amino Acid Oxidase, subunit A, domain 2"/>
    <property type="match status" value="1"/>
</dbReference>
<dbReference type="InterPro" id="IPR032503">
    <property type="entry name" value="FAO_M"/>
</dbReference>
<dbReference type="PANTHER" id="PTHR43757">
    <property type="entry name" value="AMINOMETHYLTRANSFERASE"/>
    <property type="match status" value="1"/>
</dbReference>
<dbReference type="InterPro" id="IPR029043">
    <property type="entry name" value="GcvT/YgfZ_C"/>
</dbReference>
<dbReference type="InterPro" id="IPR027266">
    <property type="entry name" value="TrmE/GcvT-like"/>
</dbReference>
<dbReference type="Pfam" id="PF08669">
    <property type="entry name" value="GCV_T_C"/>
    <property type="match status" value="1"/>
</dbReference>
<dbReference type="InterPro" id="IPR006222">
    <property type="entry name" value="GCVT_N"/>
</dbReference>
<proteinExistence type="inferred from homology"/>
<dbReference type="PANTHER" id="PTHR43757:SF15">
    <property type="entry name" value="PYRUVATE DEHYDROGENASE PHOSPHATASE REGULATORY SUBUNIT, MITOCHONDRIAL-LIKE"/>
    <property type="match status" value="1"/>
</dbReference>
<dbReference type="Gene3D" id="2.40.30.110">
    <property type="entry name" value="Aminomethyltransferase beta-barrel domains"/>
    <property type="match status" value="1"/>
</dbReference>
<dbReference type="Pfam" id="PF01266">
    <property type="entry name" value="DAO"/>
    <property type="match status" value="1"/>
</dbReference>
<feature type="domain" description="FAD dependent oxidoreductase central" evidence="6">
    <location>
        <begin position="369"/>
        <end position="424"/>
    </location>
</feature>
<comment type="caution">
    <text evidence="7">The sequence shown here is derived from an EMBL/GenBank/DDBJ whole genome shotgun (WGS) entry which is preliminary data.</text>
</comment>
<dbReference type="SUPFAM" id="SSF101790">
    <property type="entry name" value="Aminomethyltransferase beta-barrel domain"/>
    <property type="match status" value="1"/>
</dbReference>
<evidence type="ECO:0000256" key="1">
    <source>
        <dbReference type="ARBA" id="ARBA00008609"/>
    </source>
</evidence>
<evidence type="ECO:0000256" key="2">
    <source>
        <dbReference type="ARBA" id="ARBA00023002"/>
    </source>
</evidence>
<comment type="similarity">
    <text evidence="1">Belongs to the GcvT family.</text>
</comment>
<reference evidence="7 8" key="1">
    <citation type="submission" date="2019-12" db="EMBL/GenBank/DDBJ databases">
        <title>Shinella kummerowiae sp. nov., a symbiotic bacterium isolated from root nodules of the herbal legume Kummerowia stipulacea.</title>
        <authorList>
            <person name="Gao J."/>
        </authorList>
    </citation>
    <scope>NUCLEOTIDE SEQUENCE [LARGE SCALE GENOMIC DNA]</scope>
    <source>
        <strain evidence="7 8">CCBAU 25048</strain>
    </source>
</reference>
<dbReference type="EMBL" id="WUMK01000005">
    <property type="protein sequence ID" value="MXN46390.1"/>
    <property type="molecule type" value="Genomic_DNA"/>
</dbReference>
<evidence type="ECO:0000313" key="7">
    <source>
        <dbReference type="EMBL" id="MXN46390.1"/>
    </source>
</evidence>
<dbReference type="InterPro" id="IPR036188">
    <property type="entry name" value="FAD/NAD-bd_sf"/>
</dbReference>
<evidence type="ECO:0000259" key="4">
    <source>
        <dbReference type="Pfam" id="PF01571"/>
    </source>
</evidence>
<dbReference type="InterPro" id="IPR006076">
    <property type="entry name" value="FAD-dep_OxRdtase"/>
</dbReference>
<organism evidence="7 8">
    <name type="scientific">Shinella kummerowiae</name>
    <dbReference type="NCBI Taxonomy" id="417745"/>
    <lineage>
        <taxon>Bacteria</taxon>
        <taxon>Pseudomonadati</taxon>
        <taxon>Pseudomonadota</taxon>
        <taxon>Alphaproteobacteria</taxon>
        <taxon>Hyphomicrobiales</taxon>
        <taxon>Rhizobiaceae</taxon>
        <taxon>Shinella</taxon>
    </lineage>
</organism>
<dbReference type="SUPFAM" id="SSF103025">
    <property type="entry name" value="Folate-binding domain"/>
    <property type="match status" value="1"/>
</dbReference>
<accession>A0A6N8SHZ6</accession>
<feature type="domain" description="GCVT N-terminal" evidence="4">
    <location>
        <begin position="426"/>
        <end position="703"/>
    </location>
</feature>
<sequence>MPSKVPSHARIVIVGGGAIGTSIAYHLAQAGEKDVLLLEKTALTAGSTWHAAGLMGQLRSKVNLTRLMQYSADLCARIGAETGQDVGWKNVGSLRLAASDARWEELKRAHTAAKSYGFDMELIGPDDIRRLFPLADIKGLRGATWIASDGHVDPYSLTHAYAKGARAGGARLVEGVTVTGFAIKDRRITTVETTEGDIGCEVVVNAAGLWARQLGELAGIDLPITVVEHEYFVTEKSPLVPDNLPTLRDPDANFYVKPEPGAMVIGGWEKETRAAYGLGKLPMSFGQELFADDLERIAEVIEGASNRIPILNELGVRSVVNGPIPISADGEPVMGLAGDFDNFFVACGFTSGIAASGGAGRAMANWILEGDPGVDLWAFDLRRFGQPHGGLAYLRDSAIEAYSKYYAVAWPEEERSACRPLRRSPLYETLTAKGAVNGVKFGWERPNYFLKAGEPKPPLETFERAPYAEVIGREHRAVREGVALIDQSSFSKFEVTGPGALRYLQWLAAANVDRGEAAVIYTQLLNRRGGIEADLTIMRRREDRFHVVTGSAFGTRDGGWIRRHMPRDGSVYVQEVTGAYGVINLCGPLSRDVLAKVSEKDVGNSAFPYMTCQDIRIGWAPVMAARVTYVGELGWELHVPTEYMAYVYEQLKQAGAAFGIIDVGYKAISSLRMEKRYLYWGADITPDDTPLEAGLGFAVSMKKGDFQGRDAIAAQKEGGIARKLACFRLDEPLPVYGGEAMSSNGRIVGMTTSGDFGHTVGASIVFGYLKGEDMALREIDVEAFGRRSRARLVERCAYDPSGERIRM</sequence>
<dbReference type="Gene3D" id="3.30.70.1400">
    <property type="entry name" value="Aminomethyltransferase beta-barrel domains"/>
    <property type="match status" value="1"/>
</dbReference>
<evidence type="ECO:0000259" key="3">
    <source>
        <dbReference type="Pfam" id="PF01266"/>
    </source>
</evidence>
<dbReference type="GO" id="GO:0016491">
    <property type="term" value="F:oxidoreductase activity"/>
    <property type="evidence" value="ECO:0007669"/>
    <property type="project" value="UniProtKB-KW"/>
</dbReference>
<dbReference type="Proteomes" id="UP000435802">
    <property type="component" value="Unassembled WGS sequence"/>
</dbReference>
<dbReference type="AlphaFoldDB" id="A0A6N8SHZ6"/>
<keyword evidence="2" id="KW-0560">Oxidoreductase</keyword>
<gene>
    <name evidence="7" type="ORF">GR138_14430</name>
</gene>
<keyword evidence="8" id="KW-1185">Reference proteome</keyword>
<evidence type="ECO:0000259" key="6">
    <source>
        <dbReference type="Pfam" id="PF16350"/>
    </source>
</evidence>
<dbReference type="RefSeq" id="WP_160859930.1">
    <property type="nucleotide sequence ID" value="NZ_WUMK01000005.1"/>
</dbReference>
<dbReference type="InterPro" id="IPR013977">
    <property type="entry name" value="GcvT_C"/>
</dbReference>
<dbReference type="InterPro" id="IPR028896">
    <property type="entry name" value="GcvT/YgfZ/DmdA"/>
</dbReference>
<feature type="domain" description="FAD dependent oxidoreductase" evidence="3">
    <location>
        <begin position="10"/>
        <end position="366"/>
    </location>
</feature>
<protein>
    <submittedName>
        <fullName evidence="7">FAD-dependent oxidoreductase</fullName>
    </submittedName>
</protein>
<dbReference type="Gene3D" id="3.30.1360.120">
    <property type="entry name" value="Probable tRNA modification gtpase trme, domain 1"/>
    <property type="match status" value="1"/>
</dbReference>
<dbReference type="Gene3D" id="3.50.50.60">
    <property type="entry name" value="FAD/NAD(P)-binding domain"/>
    <property type="match status" value="1"/>
</dbReference>
<feature type="domain" description="Aminomethyltransferase C-terminal" evidence="5">
    <location>
        <begin position="722"/>
        <end position="799"/>
    </location>
</feature>
<evidence type="ECO:0000259" key="5">
    <source>
        <dbReference type="Pfam" id="PF08669"/>
    </source>
</evidence>